<evidence type="ECO:0000256" key="1">
    <source>
        <dbReference type="ARBA" id="ARBA00004141"/>
    </source>
</evidence>
<evidence type="ECO:0000256" key="4">
    <source>
        <dbReference type="ARBA" id="ARBA00022989"/>
    </source>
</evidence>
<organism evidence="8 9">
    <name type="scientific">Drosophila mauritiana</name>
    <name type="common">Fruit fly</name>
    <dbReference type="NCBI Taxonomy" id="7226"/>
    <lineage>
        <taxon>Eukaryota</taxon>
        <taxon>Metazoa</taxon>
        <taxon>Ecdysozoa</taxon>
        <taxon>Arthropoda</taxon>
        <taxon>Hexapoda</taxon>
        <taxon>Insecta</taxon>
        <taxon>Pterygota</taxon>
        <taxon>Neoptera</taxon>
        <taxon>Endopterygota</taxon>
        <taxon>Diptera</taxon>
        <taxon>Brachycera</taxon>
        <taxon>Muscomorpha</taxon>
        <taxon>Ephydroidea</taxon>
        <taxon>Drosophilidae</taxon>
        <taxon>Drosophila</taxon>
        <taxon>Sophophora</taxon>
    </lineage>
</organism>
<evidence type="ECO:0000313" key="9">
    <source>
        <dbReference type="RefSeq" id="XP_033160311.1"/>
    </source>
</evidence>
<evidence type="ECO:0000313" key="8">
    <source>
        <dbReference type="Proteomes" id="UP000515162"/>
    </source>
</evidence>
<comment type="similarity">
    <text evidence="2">Belongs to the peptidase S54 family.</text>
</comment>
<keyword evidence="8" id="KW-1185">Reference proteome</keyword>
<dbReference type="InterPro" id="IPR051739">
    <property type="entry name" value="Rhomboid_IM_Serine_Proteases"/>
</dbReference>
<evidence type="ECO:0000259" key="7">
    <source>
        <dbReference type="Pfam" id="PF01694"/>
    </source>
</evidence>
<dbReference type="Gene3D" id="1.20.1540.10">
    <property type="entry name" value="Rhomboid-like"/>
    <property type="match status" value="1"/>
</dbReference>
<accession>A0A6P8KAX8</accession>
<dbReference type="GO" id="GO:0016020">
    <property type="term" value="C:membrane"/>
    <property type="evidence" value="ECO:0007669"/>
    <property type="project" value="UniProtKB-SubCell"/>
</dbReference>
<dbReference type="InterPro" id="IPR035952">
    <property type="entry name" value="Rhomboid-like_sf"/>
</dbReference>
<reference evidence="9" key="1">
    <citation type="submission" date="2025-08" db="UniProtKB">
        <authorList>
            <consortium name="RefSeq"/>
        </authorList>
    </citation>
    <scope>IDENTIFICATION</scope>
    <source>
        <strain evidence="9">Mau12</strain>
        <tissue evidence="9">Whole Body</tissue>
    </source>
</reference>
<keyword evidence="3 6" id="KW-0812">Transmembrane</keyword>
<dbReference type="PANTHER" id="PTHR45840">
    <property type="entry name" value="RHOMBOID-RELATED PROTEIN"/>
    <property type="match status" value="1"/>
</dbReference>
<protein>
    <submittedName>
        <fullName evidence="9">Uncharacterized protein LOC117141092 isoform X2</fullName>
    </submittedName>
</protein>
<gene>
    <name evidence="9" type="primary">LOC117141092</name>
</gene>
<dbReference type="PANTHER" id="PTHR45840:SF10">
    <property type="entry name" value="RHOMBOID PROTEASE"/>
    <property type="match status" value="1"/>
</dbReference>
<feature type="domain" description="Peptidase S54 rhomboid" evidence="7">
    <location>
        <begin position="110"/>
        <end position="136"/>
    </location>
</feature>
<proteinExistence type="inferred from homology"/>
<evidence type="ECO:0000256" key="3">
    <source>
        <dbReference type="ARBA" id="ARBA00022692"/>
    </source>
</evidence>
<dbReference type="SUPFAM" id="SSF144091">
    <property type="entry name" value="Rhomboid-like"/>
    <property type="match status" value="1"/>
</dbReference>
<dbReference type="Pfam" id="PF01694">
    <property type="entry name" value="Rhomboid"/>
    <property type="match status" value="1"/>
</dbReference>
<name>A0A6P8KAX8_DROMA</name>
<dbReference type="GO" id="GO:0004252">
    <property type="term" value="F:serine-type endopeptidase activity"/>
    <property type="evidence" value="ECO:0007669"/>
    <property type="project" value="InterPro"/>
</dbReference>
<dbReference type="GeneID" id="117141092"/>
<sequence>MSAQVESNGGSAGASESNNNCVKDVRLLLLPENSTDSDGNPASVASSAESHKKFIDDLTRTIDVGHVRRKRLWRVPWFILLMSFVQISLHWIASECMQKLLIFKPEWNVEYWRLLTYMLLHSDYWHLTLNICFQVSAWKWSRVTGVWPWSIWWVASLVHWPMPGCSPISI</sequence>
<dbReference type="Proteomes" id="UP000515162">
    <property type="component" value="Chromosome 2L"/>
</dbReference>
<evidence type="ECO:0000256" key="6">
    <source>
        <dbReference type="SAM" id="Phobius"/>
    </source>
</evidence>
<comment type="subcellular location">
    <subcellularLocation>
        <location evidence="1">Membrane</location>
        <topology evidence="1">Multi-pass membrane protein</topology>
    </subcellularLocation>
</comment>
<keyword evidence="5 6" id="KW-0472">Membrane</keyword>
<keyword evidence="4 6" id="KW-1133">Transmembrane helix</keyword>
<dbReference type="InterPro" id="IPR022764">
    <property type="entry name" value="Peptidase_S54_rhomboid_dom"/>
</dbReference>
<dbReference type="RefSeq" id="XP_033160311.1">
    <property type="nucleotide sequence ID" value="XM_033304420.1"/>
</dbReference>
<feature type="transmembrane region" description="Helical" evidence="6">
    <location>
        <begin position="75"/>
        <end position="93"/>
    </location>
</feature>
<evidence type="ECO:0000256" key="2">
    <source>
        <dbReference type="ARBA" id="ARBA00009045"/>
    </source>
</evidence>
<evidence type="ECO:0000256" key="5">
    <source>
        <dbReference type="ARBA" id="ARBA00023136"/>
    </source>
</evidence>
<dbReference type="AlphaFoldDB" id="A0A6P8KAX8"/>